<evidence type="ECO:0000259" key="11">
    <source>
        <dbReference type="PROSITE" id="PS51292"/>
    </source>
</evidence>
<dbReference type="EMBL" id="GG662703">
    <property type="protein sequence ID" value="EWS74378.1"/>
    <property type="molecule type" value="Genomic_DNA"/>
</dbReference>
<dbReference type="InParanoid" id="W7XCU0"/>
<dbReference type="Proteomes" id="UP000009168">
    <property type="component" value="Unassembled WGS sequence"/>
</dbReference>
<feature type="transmembrane region" description="Helical" evidence="10">
    <location>
        <begin position="169"/>
        <end position="191"/>
    </location>
</feature>
<dbReference type="GO" id="GO:0016020">
    <property type="term" value="C:membrane"/>
    <property type="evidence" value="ECO:0007669"/>
    <property type="project" value="UniProtKB-SubCell"/>
</dbReference>
<dbReference type="STRING" id="312017.W7XCU0"/>
<dbReference type="CDD" id="cd16495">
    <property type="entry name" value="RING_CH-C4HC3_MARCH"/>
    <property type="match status" value="1"/>
</dbReference>
<keyword evidence="4" id="KW-0479">Metal-binding</keyword>
<dbReference type="InterPro" id="IPR011016">
    <property type="entry name" value="Znf_RING-CH"/>
</dbReference>
<protein>
    <submittedName>
        <fullName evidence="12">RING-variant domain protein</fullName>
    </submittedName>
</protein>
<keyword evidence="6" id="KW-0833">Ubl conjugation pathway</keyword>
<dbReference type="InterPro" id="IPR013083">
    <property type="entry name" value="Znf_RING/FYVE/PHD"/>
</dbReference>
<evidence type="ECO:0000313" key="13">
    <source>
        <dbReference type="Proteomes" id="UP000009168"/>
    </source>
</evidence>
<accession>W7XCU0</accession>
<proteinExistence type="predicted"/>
<comment type="subcellular location">
    <subcellularLocation>
        <location evidence="1">Membrane</location>
        <topology evidence="1">Multi-pass membrane protein</topology>
    </subcellularLocation>
</comment>
<dbReference type="SUPFAM" id="SSF57850">
    <property type="entry name" value="RING/U-box"/>
    <property type="match status" value="1"/>
</dbReference>
<dbReference type="GO" id="GO:0016740">
    <property type="term" value="F:transferase activity"/>
    <property type="evidence" value="ECO:0007669"/>
    <property type="project" value="UniProtKB-KW"/>
</dbReference>
<evidence type="ECO:0000256" key="5">
    <source>
        <dbReference type="ARBA" id="ARBA00022771"/>
    </source>
</evidence>
<reference evidence="13" key="1">
    <citation type="journal article" date="2006" name="PLoS Biol.">
        <title>Macronuclear genome sequence of the ciliate Tetrahymena thermophila, a model eukaryote.</title>
        <authorList>
            <person name="Eisen J.A."/>
            <person name="Coyne R.S."/>
            <person name="Wu M."/>
            <person name="Wu D."/>
            <person name="Thiagarajan M."/>
            <person name="Wortman J.R."/>
            <person name="Badger J.H."/>
            <person name="Ren Q."/>
            <person name="Amedeo P."/>
            <person name="Jones K.M."/>
            <person name="Tallon L.J."/>
            <person name="Delcher A.L."/>
            <person name="Salzberg S.L."/>
            <person name="Silva J.C."/>
            <person name="Haas B.J."/>
            <person name="Majoros W.H."/>
            <person name="Farzad M."/>
            <person name="Carlton J.M."/>
            <person name="Smith R.K. Jr."/>
            <person name="Garg J."/>
            <person name="Pearlman R.E."/>
            <person name="Karrer K.M."/>
            <person name="Sun L."/>
            <person name="Manning G."/>
            <person name="Elde N.C."/>
            <person name="Turkewitz A.P."/>
            <person name="Asai D.J."/>
            <person name="Wilkes D.E."/>
            <person name="Wang Y."/>
            <person name="Cai H."/>
            <person name="Collins K."/>
            <person name="Stewart B.A."/>
            <person name="Lee S.R."/>
            <person name="Wilamowska K."/>
            <person name="Weinberg Z."/>
            <person name="Ruzzo W.L."/>
            <person name="Wloga D."/>
            <person name="Gaertig J."/>
            <person name="Frankel J."/>
            <person name="Tsao C.-C."/>
            <person name="Gorovsky M.A."/>
            <person name="Keeling P.J."/>
            <person name="Waller R.F."/>
            <person name="Patron N.J."/>
            <person name="Cherry J.M."/>
            <person name="Stover N.A."/>
            <person name="Krieger C.J."/>
            <person name="del Toro C."/>
            <person name="Ryder H.F."/>
            <person name="Williamson S.C."/>
            <person name="Barbeau R.A."/>
            <person name="Hamilton E.P."/>
            <person name="Orias E."/>
        </authorList>
    </citation>
    <scope>NUCLEOTIDE SEQUENCE [LARGE SCALE GENOMIC DNA]</scope>
    <source>
        <strain evidence="13">SB210</strain>
    </source>
</reference>
<gene>
    <name evidence="12" type="ORF">TTHERM_000266648</name>
</gene>
<dbReference type="KEGG" id="tet:TTHERM_000266648"/>
<evidence type="ECO:0000313" key="12">
    <source>
        <dbReference type="EMBL" id="EWS74378.1"/>
    </source>
</evidence>
<dbReference type="GeneID" id="24438110"/>
<evidence type="ECO:0000256" key="7">
    <source>
        <dbReference type="ARBA" id="ARBA00022833"/>
    </source>
</evidence>
<keyword evidence="5" id="KW-0863">Zinc-finger</keyword>
<dbReference type="PROSITE" id="PS51292">
    <property type="entry name" value="ZF_RING_CH"/>
    <property type="match status" value="1"/>
</dbReference>
<feature type="transmembrane region" description="Helical" evidence="10">
    <location>
        <begin position="129"/>
        <end position="149"/>
    </location>
</feature>
<dbReference type="Pfam" id="PF12906">
    <property type="entry name" value="RINGv"/>
    <property type="match status" value="1"/>
</dbReference>
<keyword evidence="13" id="KW-1185">Reference proteome</keyword>
<keyword evidence="3 10" id="KW-0812">Transmembrane</keyword>
<feature type="domain" description="RING-CH-type" evidence="11">
    <location>
        <begin position="36"/>
        <end position="110"/>
    </location>
</feature>
<dbReference type="PANTHER" id="PTHR46065:SF3">
    <property type="entry name" value="FI20425P1"/>
    <property type="match status" value="1"/>
</dbReference>
<keyword evidence="9 10" id="KW-0472">Membrane</keyword>
<evidence type="ECO:0000256" key="3">
    <source>
        <dbReference type="ARBA" id="ARBA00022692"/>
    </source>
</evidence>
<evidence type="ECO:0000256" key="10">
    <source>
        <dbReference type="SAM" id="Phobius"/>
    </source>
</evidence>
<evidence type="ECO:0000256" key="4">
    <source>
        <dbReference type="ARBA" id="ARBA00022723"/>
    </source>
</evidence>
<evidence type="ECO:0000256" key="1">
    <source>
        <dbReference type="ARBA" id="ARBA00004141"/>
    </source>
</evidence>
<dbReference type="PANTHER" id="PTHR46065">
    <property type="entry name" value="E3 UBIQUITIN-PROTEIN LIGASE MARCH 2/3 FAMILY MEMBER"/>
    <property type="match status" value="1"/>
</dbReference>
<organism evidence="12 13">
    <name type="scientific">Tetrahymena thermophila (strain SB210)</name>
    <dbReference type="NCBI Taxonomy" id="312017"/>
    <lineage>
        <taxon>Eukaryota</taxon>
        <taxon>Sar</taxon>
        <taxon>Alveolata</taxon>
        <taxon>Ciliophora</taxon>
        <taxon>Intramacronucleata</taxon>
        <taxon>Oligohymenophorea</taxon>
        <taxon>Hymenostomatida</taxon>
        <taxon>Tetrahymenina</taxon>
        <taxon>Tetrahymenidae</taxon>
        <taxon>Tetrahymena</taxon>
    </lineage>
</organism>
<evidence type="ECO:0000256" key="8">
    <source>
        <dbReference type="ARBA" id="ARBA00022989"/>
    </source>
</evidence>
<evidence type="ECO:0000256" key="6">
    <source>
        <dbReference type="ARBA" id="ARBA00022786"/>
    </source>
</evidence>
<keyword evidence="2" id="KW-0808">Transferase</keyword>
<dbReference type="Gene3D" id="3.30.40.10">
    <property type="entry name" value="Zinc/RING finger domain, C3HC4 (zinc finger)"/>
    <property type="match status" value="1"/>
</dbReference>
<dbReference type="RefSeq" id="XP_012653055.1">
    <property type="nucleotide sequence ID" value="XM_012797601.1"/>
</dbReference>
<evidence type="ECO:0000256" key="9">
    <source>
        <dbReference type="ARBA" id="ARBA00023136"/>
    </source>
</evidence>
<dbReference type="AlphaFoldDB" id="W7XCU0"/>
<evidence type="ECO:0000256" key="2">
    <source>
        <dbReference type="ARBA" id="ARBA00022679"/>
    </source>
</evidence>
<dbReference type="OrthoDB" id="298800at2759"/>
<keyword evidence="8 10" id="KW-1133">Transmembrane helix</keyword>
<name>W7XCU0_TETTS</name>
<dbReference type="SMART" id="SM00744">
    <property type="entry name" value="RINGv"/>
    <property type="match status" value="1"/>
</dbReference>
<keyword evidence="7" id="KW-0862">Zinc</keyword>
<sequence>MILELQLLKIKINIYKQFQMESPKQTLEISKQQQCQDLESQKACRICLNEETSQDKFIDYCQCKGTIKYVHELCLKTYVMSKISDQQANLKDVVKNKQYCDICKAEFQVSWKNSYQLINWKKLLQNETATLLVIIAGFLIMIGSIIVMTSTRDKVEQITNDEIKNIVSVVIIILCCVSILFLLSCQTYIIYKYLIIKSIKINKIAKIEQNNEQNRHVNHQANKQ</sequence>
<dbReference type="GO" id="GO:0008270">
    <property type="term" value="F:zinc ion binding"/>
    <property type="evidence" value="ECO:0007669"/>
    <property type="project" value="UniProtKB-KW"/>
</dbReference>